<feature type="domain" description="Secretion system C-terminal sorting" evidence="1">
    <location>
        <begin position="775"/>
        <end position="847"/>
    </location>
</feature>
<keyword evidence="3" id="KW-1185">Reference proteome</keyword>
<evidence type="ECO:0000313" key="3">
    <source>
        <dbReference type="Proteomes" id="UP000321580"/>
    </source>
</evidence>
<organism evidence="2 3">
    <name type="scientific">Phaeodactylibacter luteus</name>
    <dbReference type="NCBI Taxonomy" id="1564516"/>
    <lineage>
        <taxon>Bacteria</taxon>
        <taxon>Pseudomonadati</taxon>
        <taxon>Bacteroidota</taxon>
        <taxon>Saprospiria</taxon>
        <taxon>Saprospirales</taxon>
        <taxon>Haliscomenobacteraceae</taxon>
        <taxon>Phaeodactylibacter</taxon>
    </lineage>
</organism>
<dbReference type="GO" id="GO:0000272">
    <property type="term" value="P:polysaccharide catabolic process"/>
    <property type="evidence" value="ECO:0007669"/>
    <property type="project" value="InterPro"/>
</dbReference>
<dbReference type="AlphaFoldDB" id="A0A5C6RXF6"/>
<dbReference type="Gene3D" id="1.10.1330.10">
    <property type="entry name" value="Dockerin domain"/>
    <property type="match status" value="1"/>
</dbReference>
<comment type="caution">
    <text evidence="2">The sequence shown here is derived from an EMBL/GenBank/DDBJ whole genome shotgun (WGS) entry which is preliminary data.</text>
</comment>
<dbReference type="NCBIfam" id="TIGR04183">
    <property type="entry name" value="Por_Secre_tail"/>
    <property type="match status" value="1"/>
</dbReference>
<gene>
    <name evidence="2" type="ORF">FRY97_04725</name>
</gene>
<dbReference type="InterPro" id="IPR036439">
    <property type="entry name" value="Dockerin_dom_sf"/>
</dbReference>
<dbReference type="EMBL" id="VOOR01000007">
    <property type="protein sequence ID" value="TXB66499.1"/>
    <property type="molecule type" value="Genomic_DNA"/>
</dbReference>
<dbReference type="InterPro" id="IPR026444">
    <property type="entry name" value="Secre_tail"/>
</dbReference>
<proteinExistence type="predicted"/>
<dbReference type="OrthoDB" id="5726170at2"/>
<evidence type="ECO:0000313" key="2">
    <source>
        <dbReference type="EMBL" id="TXB66499.1"/>
    </source>
</evidence>
<name>A0A5C6RXF6_9BACT</name>
<sequence>MKPRSNPQSMNVFLHKQKLFQILLLFGLPVMAWAQETVRDTIYEAPGYSSVTAQIDFTSEPNDPTLLSQPEFGTVSWIETEPFHYTLTYRREDGALGSDNFRVLVWKKQPNTSVFTYEQVNFHISVQPSAVAAHPDQATTTTGEEVFIDVLANDFTTTGNIHIKNIPLVNNGTADFVSGSPQIRFTPAPGFQGIAYLNYVVCDNAGACDRGTVIVNVLGEEGHIPDTTVLFTERGQELPVFVPQEYLLVQSPENGTYDQSGFIASYQPQQGFTGGDYLVFEYNGMSKVIQVEVLDFEDNTFAVDDEVYITPFDGETEFNVLANDGYGNSASCVNLQQGAQYGTVSYTPQTDGRGVFRYTPPAGFTGVDWFTYSSCPPGGAGDSEIAKVYVYVSEYEPSLTNFQMSTPKKTPLIVGYSVPIQTYNFEIVESGSMGQTQFLEGHVDTLIFGQQVKGYNLVIYIPNEGVEQGNDEIELTYCVRANGSCAFQKTVKIDIEILNVGDGESPMCFDDCIWSGDTNFDGVVNMEDLLPIGLATGEVGHPRSDVNFDVWYGQYGDDWEGPVEVLPIDLKHLDTDGDSVITALDTVAISQFYGRAHSMTAVKMPYYEDEIVLSGNIFVSPGDLVELPMLLGTPNDPAENIYGFTFPFNYNPDFVVPGSVAIDFESNSWLTYNSAVLHMQRDDQAGRLDAAFTRTNAIATSGHGRIGTVRFIISDDLDGFRDDDNELALQVGGGTSTVMNGAGQSFGMNVSGATVHILFDEEDEAQPLDQHLLKLYPNPSNRDFINVHMNGQRDLQKVVVYDLTGRVLYDTEAVFGNRMQVPLTNFQNGMYVLSAFTKDGVVNKKFQVLR</sequence>
<dbReference type="Pfam" id="PF17963">
    <property type="entry name" value="Big_9"/>
    <property type="match status" value="2"/>
</dbReference>
<reference evidence="2 3" key="1">
    <citation type="submission" date="2019-08" db="EMBL/GenBank/DDBJ databases">
        <title>Genome of Phaeodactylibacter luteus.</title>
        <authorList>
            <person name="Bowman J.P."/>
        </authorList>
    </citation>
    <scope>NUCLEOTIDE SEQUENCE [LARGE SCALE GENOMIC DNA]</scope>
    <source>
        <strain evidence="2 3">KCTC 42180</strain>
    </source>
</reference>
<dbReference type="Proteomes" id="UP000321580">
    <property type="component" value="Unassembled WGS sequence"/>
</dbReference>
<protein>
    <submittedName>
        <fullName evidence="2">T9SS type A sorting domain-containing protein</fullName>
    </submittedName>
</protein>
<dbReference type="Pfam" id="PF18962">
    <property type="entry name" value="Por_Secre_tail"/>
    <property type="match status" value="1"/>
</dbReference>
<accession>A0A5C6RXF6</accession>
<evidence type="ECO:0000259" key="1">
    <source>
        <dbReference type="Pfam" id="PF18962"/>
    </source>
</evidence>